<protein>
    <submittedName>
        <fullName evidence="3">Cell surface protein</fullName>
    </submittedName>
</protein>
<evidence type="ECO:0000259" key="2">
    <source>
        <dbReference type="Pfam" id="PF01345"/>
    </source>
</evidence>
<dbReference type="AlphaFoldDB" id="A0A268NTK1"/>
<evidence type="ECO:0000313" key="4">
    <source>
        <dbReference type="Proteomes" id="UP000216207"/>
    </source>
</evidence>
<dbReference type="InterPro" id="IPR008966">
    <property type="entry name" value="Adhesion_dom_sf"/>
</dbReference>
<accession>A0A268NTK1</accession>
<dbReference type="InterPro" id="IPR047589">
    <property type="entry name" value="DUF11_rpt"/>
</dbReference>
<dbReference type="Proteomes" id="UP000216207">
    <property type="component" value="Unassembled WGS sequence"/>
</dbReference>
<dbReference type="NCBIfam" id="TIGR04226">
    <property type="entry name" value="RrgB_K2N_iso_D2"/>
    <property type="match status" value="2"/>
</dbReference>
<sequence length="247" mass="27068">IDEPDEPGTDIDVDPKKPELESEKSAALFEKADGNTDADNPEVGDTLVYTIQTRNTIEDSLIANLTIRDVIPEGLEYVPGTLKVNGEAVTDEDDDDQGHVVDGEVFGSFGDVTDTEWHTLEFHVIVSEGQAGKDIENVAIVDGDNLEEPDEPREEVKIYPREPKTESKKSAKNADENKEHYEVSDTVVYTIESRNTVSDSLLENLKITDVLPEGLTFVEGSLKVSHGGTGLYEDGKITAEFGEVKDT</sequence>
<name>A0A268NTK1_SHOCL</name>
<dbReference type="InterPro" id="IPR026466">
    <property type="entry name" value="Fim_isopep_form_D2_dom"/>
</dbReference>
<dbReference type="RefSeq" id="WP_142301369.1">
    <property type="nucleotide sequence ID" value="NZ_NPCC01000053.1"/>
</dbReference>
<dbReference type="InterPro" id="IPR001434">
    <property type="entry name" value="OmcB-like_DUF11"/>
</dbReference>
<evidence type="ECO:0000256" key="1">
    <source>
        <dbReference type="SAM" id="MobiDB-lite"/>
    </source>
</evidence>
<dbReference type="PANTHER" id="PTHR34819:SF3">
    <property type="entry name" value="CELL SURFACE PROTEIN"/>
    <property type="match status" value="1"/>
</dbReference>
<organism evidence="3 4">
    <name type="scientific">Shouchella clausii</name>
    <name type="common">Alkalihalobacillus clausii</name>
    <dbReference type="NCBI Taxonomy" id="79880"/>
    <lineage>
        <taxon>Bacteria</taxon>
        <taxon>Bacillati</taxon>
        <taxon>Bacillota</taxon>
        <taxon>Bacilli</taxon>
        <taxon>Bacillales</taxon>
        <taxon>Bacillaceae</taxon>
        <taxon>Shouchella</taxon>
    </lineage>
</organism>
<dbReference type="Pfam" id="PF01345">
    <property type="entry name" value="DUF11"/>
    <property type="match status" value="1"/>
</dbReference>
<dbReference type="SUPFAM" id="SSF49401">
    <property type="entry name" value="Bacterial adhesins"/>
    <property type="match status" value="2"/>
</dbReference>
<evidence type="ECO:0000313" key="3">
    <source>
        <dbReference type="EMBL" id="PAE86721.1"/>
    </source>
</evidence>
<feature type="region of interest" description="Disordered" evidence="1">
    <location>
        <begin position="1"/>
        <end position="23"/>
    </location>
</feature>
<dbReference type="NCBIfam" id="TIGR01451">
    <property type="entry name" value="B_ant_repeat"/>
    <property type="match status" value="2"/>
</dbReference>
<proteinExistence type="predicted"/>
<feature type="domain" description="DUF11" evidence="2">
    <location>
        <begin position="36"/>
        <end position="150"/>
    </location>
</feature>
<dbReference type="PANTHER" id="PTHR34819">
    <property type="entry name" value="LARGE CYSTEINE-RICH PERIPLASMIC PROTEIN OMCB"/>
    <property type="match status" value="1"/>
</dbReference>
<feature type="non-terminal residue" evidence="3">
    <location>
        <position position="1"/>
    </location>
</feature>
<feature type="region of interest" description="Disordered" evidence="1">
    <location>
        <begin position="159"/>
        <end position="179"/>
    </location>
</feature>
<comment type="caution">
    <text evidence="3">The sequence shown here is derived from an EMBL/GenBank/DDBJ whole genome shotgun (WGS) entry which is preliminary data.</text>
</comment>
<feature type="compositionally biased region" description="Basic and acidic residues" evidence="1">
    <location>
        <begin position="13"/>
        <end position="23"/>
    </location>
</feature>
<feature type="compositionally biased region" description="Acidic residues" evidence="1">
    <location>
        <begin position="1"/>
        <end position="12"/>
    </location>
</feature>
<gene>
    <name evidence="3" type="ORF">CHH72_22025</name>
</gene>
<dbReference type="EMBL" id="NPCC01000053">
    <property type="protein sequence ID" value="PAE86721.1"/>
    <property type="molecule type" value="Genomic_DNA"/>
</dbReference>
<reference evidence="3 4" key="1">
    <citation type="submission" date="2017-07" db="EMBL/GenBank/DDBJ databases">
        <title>Isolation and whole genome analysis of endospore-forming bacteria from heroin.</title>
        <authorList>
            <person name="Kalinowski J."/>
            <person name="Ahrens B."/>
            <person name="Al-Dilaimi A."/>
            <person name="Winkler A."/>
            <person name="Wibberg D."/>
            <person name="Schleenbecker U."/>
            <person name="Ruckert C."/>
            <person name="Wolfel R."/>
            <person name="Grass G."/>
        </authorList>
    </citation>
    <scope>NUCLEOTIDE SEQUENCE [LARGE SCALE GENOMIC DNA]</scope>
    <source>
        <strain evidence="3 4">7539</strain>
    </source>
</reference>
<dbReference type="Gene3D" id="2.60.40.740">
    <property type="match status" value="2"/>
</dbReference>
<dbReference type="InterPro" id="IPR051172">
    <property type="entry name" value="Chlamydia_OmcB"/>
</dbReference>
<feature type="non-terminal residue" evidence="3">
    <location>
        <position position="247"/>
    </location>
</feature>